<comment type="caution">
    <text evidence="3">The sequence shown here is derived from an EMBL/GenBank/DDBJ whole genome shotgun (WGS) entry which is preliminary data.</text>
</comment>
<dbReference type="EMBL" id="JAAGVY010000039">
    <property type="protein sequence ID" value="NEN25051.1"/>
    <property type="molecule type" value="Genomic_DNA"/>
</dbReference>
<dbReference type="InterPro" id="IPR036415">
    <property type="entry name" value="Lamin_tail_dom_sf"/>
</dbReference>
<evidence type="ECO:0000313" key="4">
    <source>
        <dbReference type="Proteomes" id="UP000486602"/>
    </source>
</evidence>
<dbReference type="Pfam" id="PF13585">
    <property type="entry name" value="CHU_C"/>
    <property type="match status" value="1"/>
</dbReference>
<evidence type="ECO:0000313" key="3">
    <source>
        <dbReference type="EMBL" id="NEN25051.1"/>
    </source>
</evidence>
<dbReference type="InterPro" id="IPR059177">
    <property type="entry name" value="GH29D-like_dom"/>
</dbReference>
<dbReference type="Pfam" id="PF13290">
    <property type="entry name" value="CHB_HEX_C_1"/>
    <property type="match status" value="1"/>
</dbReference>
<feature type="signal peptide" evidence="1">
    <location>
        <begin position="1"/>
        <end position="21"/>
    </location>
</feature>
<feature type="domain" description="LTD" evidence="2">
    <location>
        <begin position="13"/>
        <end position="139"/>
    </location>
</feature>
<name>A0A7K3WVH6_9FLAO</name>
<dbReference type="Proteomes" id="UP000486602">
    <property type="component" value="Unassembled WGS sequence"/>
</dbReference>
<dbReference type="InterPro" id="IPR014867">
    <property type="entry name" value="Spore_coat_CotH_CotH2/3/7"/>
</dbReference>
<dbReference type="PROSITE" id="PS51841">
    <property type="entry name" value="LTD"/>
    <property type="match status" value="1"/>
</dbReference>
<dbReference type="Pfam" id="PF18998">
    <property type="entry name" value="Flg_new_2"/>
    <property type="match status" value="1"/>
</dbReference>
<keyword evidence="1" id="KW-0732">Signal</keyword>
<feature type="chain" id="PRO_5029693350" description="LTD domain-containing protein" evidence="1">
    <location>
        <begin position="22"/>
        <end position="1087"/>
    </location>
</feature>
<dbReference type="RefSeq" id="WP_163286482.1">
    <property type="nucleotide sequence ID" value="NZ_JAAGVY010000039.1"/>
</dbReference>
<dbReference type="InterPro" id="IPR001322">
    <property type="entry name" value="Lamin_tail_dom"/>
</dbReference>
<dbReference type="Gene3D" id="2.60.40.1260">
    <property type="entry name" value="Lamin Tail domain"/>
    <property type="match status" value="1"/>
</dbReference>
<evidence type="ECO:0000256" key="1">
    <source>
        <dbReference type="SAM" id="SignalP"/>
    </source>
</evidence>
<accession>A0A7K3WVH6</accession>
<gene>
    <name evidence="3" type="ORF">G3O08_16240</name>
</gene>
<proteinExistence type="predicted"/>
<protein>
    <recommendedName>
        <fullName evidence="2">LTD domain-containing protein</fullName>
    </recommendedName>
</protein>
<organism evidence="3 4">
    <name type="scientific">Cryomorpha ignava</name>
    <dbReference type="NCBI Taxonomy" id="101383"/>
    <lineage>
        <taxon>Bacteria</taxon>
        <taxon>Pseudomonadati</taxon>
        <taxon>Bacteroidota</taxon>
        <taxon>Flavobacteriia</taxon>
        <taxon>Flavobacteriales</taxon>
        <taxon>Cryomorphaceae</taxon>
        <taxon>Cryomorpha</taxon>
    </lineage>
</organism>
<reference evidence="3 4" key="1">
    <citation type="submission" date="2020-02" db="EMBL/GenBank/DDBJ databases">
        <title>Out from the shadows clarifying the taxonomy of the family Cryomorphaceae and related taxa by utilizing the GTDB taxonomic framework.</title>
        <authorList>
            <person name="Bowman J.P."/>
        </authorList>
    </citation>
    <scope>NUCLEOTIDE SEQUENCE [LARGE SCALE GENOMIC DNA]</scope>
    <source>
        <strain evidence="3 4">QSSC 1-22</strain>
    </source>
</reference>
<sequence length="1087" mass="121118">MKTKILILAFFLGFISFESYAQVVINEVSAANFAGGGTVDNYGDYEDWIELYNTSATAFSLDGYFLSDNELEPMKWSIPAGVSVPANGYLLIYASGRGEFVGGNVHADFKITQAKQEGAVLSDAGGTIVDSYLLLTPNQTNHSRGRTTDGANTWSVFTTPTPGAANADARNEYPEVSIDTDPGYYTGSVSVTITGASALVDIHYTTNGSVPIAASPLYTGPIDISATTVLRARAISNDPNTPPGFVETNTYFVNNTHQIPIVSISGNQVEVLVNGTQIEPVGHFELFDKNGVLLAEAGGEYNEHGNDSWAYDQRGVDYITQDEFGYGNELDYPIFPSKDRNGYQRLILKAAASDNYPFEDGGAHIRDAYVQSLSQVADLRMDERTYEPCVMYVNGQYWGVYEIREKVDDLDFTDHYYDQGTGDVDFLKTWGGTWEEYGSADDWNDLRDYILANDMSDQTNYQYVKGLYNTGSLIDYFILNSYTVCSDWLNWNTGWWRGRNPDGDKKKWRYILWDMDATFGHYVNFTGIPDQSANADPCNPESLGNPGGQGHVPIWNALLTNEEFFADYINRYSDLSGNFFTCEFMHSHLDSLVALIEPEMPAHIARWGGNMAEWQQNVQDIHDFIEERCAVINDGFLDCYPELDGPYEITLMADPPEGGIIQTSSMDISDFPFTATYFGGINAPFDADENDGFTFSHWTSNGTAFTPDELNEEIVVTFTANDTLVAHFVPDVEYTLSLNVAPPNSGTITLNGTLYDTFPATVTIAGGALNEASGQAIDGWGFENWTADFVLNGTSNSNPVEFSLDENGTLTAHFFEIIYDVTFDVSPPDVAQIKVGDETLEELEQTLVLQGNTPIKISTAPIKEFYEFSHWYTLSAVPDPDENTANVEMTFSGPDLVIANYVELPNYPLIIDTEPRNVGWVKLPDTIVTAFPYQRQQLGHKKFIIEAIDRGKYAFDRWEVVYGFPITDEDVPYQNYTMASSTKLVAHFKERLHAVWVPTSFTPNGDGVNDLFKAYAREIDVDDFRLSIMSRWGQEMFYTEDITKGWNGSKDGGGYYAPPGIYAYFIRYVDTVTKEITEKAGTIVLVR</sequence>
<dbReference type="AlphaFoldDB" id="A0A7K3WVH6"/>
<evidence type="ECO:0000259" key="2">
    <source>
        <dbReference type="PROSITE" id="PS51841"/>
    </source>
</evidence>
<dbReference type="Pfam" id="PF08757">
    <property type="entry name" value="CotH"/>
    <property type="match status" value="1"/>
</dbReference>
<dbReference type="Pfam" id="PF00932">
    <property type="entry name" value="LTD"/>
    <property type="match status" value="1"/>
</dbReference>
<dbReference type="SUPFAM" id="SSF74853">
    <property type="entry name" value="Lamin A/C globular tail domain"/>
    <property type="match status" value="1"/>
</dbReference>
<dbReference type="InterPro" id="IPR044060">
    <property type="entry name" value="Bacterial_rp_domain"/>
</dbReference>
<keyword evidence="4" id="KW-1185">Reference proteome</keyword>